<organism evidence="1 2">
    <name type="scientific">Humisphaera borealis</name>
    <dbReference type="NCBI Taxonomy" id="2807512"/>
    <lineage>
        <taxon>Bacteria</taxon>
        <taxon>Pseudomonadati</taxon>
        <taxon>Planctomycetota</taxon>
        <taxon>Phycisphaerae</taxon>
        <taxon>Tepidisphaerales</taxon>
        <taxon>Tepidisphaeraceae</taxon>
        <taxon>Humisphaera</taxon>
    </lineage>
</organism>
<evidence type="ECO:0000313" key="2">
    <source>
        <dbReference type="Proteomes" id="UP000593765"/>
    </source>
</evidence>
<dbReference type="SUPFAM" id="SSF55961">
    <property type="entry name" value="Bet v1-like"/>
    <property type="match status" value="1"/>
</dbReference>
<dbReference type="InterPro" id="IPR023393">
    <property type="entry name" value="START-like_dom_sf"/>
</dbReference>
<keyword evidence="2" id="KW-1185">Reference proteome</keyword>
<dbReference type="Gene3D" id="3.30.530.20">
    <property type="match status" value="1"/>
</dbReference>
<reference evidence="1 2" key="1">
    <citation type="submission" date="2020-10" db="EMBL/GenBank/DDBJ databases">
        <title>Wide distribution of Phycisphaera-like planctomycetes from WD2101 soil group in peatlands and genome analysis of the first cultivated representative.</title>
        <authorList>
            <person name="Dedysh S.N."/>
            <person name="Beletsky A.V."/>
            <person name="Ivanova A."/>
            <person name="Kulichevskaya I.S."/>
            <person name="Suzina N.E."/>
            <person name="Philippov D.A."/>
            <person name="Rakitin A.L."/>
            <person name="Mardanov A.V."/>
            <person name="Ravin N.V."/>
        </authorList>
    </citation>
    <scope>NUCLEOTIDE SEQUENCE [LARGE SCALE GENOMIC DNA]</scope>
    <source>
        <strain evidence="1 2">M1803</strain>
    </source>
</reference>
<gene>
    <name evidence="1" type="ORF">IPV69_12685</name>
</gene>
<protein>
    <submittedName>
        <fullName evidence="1">SRPBCC family protein</fullName>
    </submittedName>
</protein>
<dbReference type="AlphaFoldDB" id="A0A7M2X3A1"/>
<name>A0A7M2X3A1_9BACT</name>
<dbReference type="CDD" id="cd07820">
    <property type="entry name" value="SRPBCC_3"/>
    <property type="match status" value="1"/>
</dbReference>
<sequence length="162" mass="18302">MPTLKFELTLAASLDDLWAFHQDVSRALPLLSPPGSDVRIIAADLPARVGQQVKMNVRGPLGKRLNWVASIIEFEPPSRQNDSRQARFVDVQLSGPFAAWRHEHQMEETGPGTSRLIDIVTYRVPLGPLGKVADWMFVRRQLESMFRHRHAVTRKELEGGRG</sequence>
<dbReference type="KEGG" id="hbs:IPV69_12685"/>
<dbReference type="Proteomes" id="UP000593765">
    <property type="component" value="Chromosome"/>
</dbReference>
<dbReference type="RefSeq" id="WP_206295485.1">
    <property type="nucleotide sequence ID" value="NZ_CP063458.1"/>
</dbReference>
<evidence type="ECO:0000313" key="1">
    <source>
        <dbReference type="EMBL" id="QOV92155.1"/>
    </source>
</evidence>
<dbReference type="EMBL" id="CP063458">
    <property type="protein sequence ID" value="QOV92155.1"/>
    <property type="molecule type" value="Genomic_DNA"/>
</dbReference>
<accession>A0A7M2X3A1</accession>
<proteinExistence type="predicted"/>